<dbReference type="InterPro" id="IPR032675">
    <property type="entry name" value="LRR_dom_sf"/>
</dbReference>
<reference evidence="1" key="1">
    <citation type="submission" date="2013-08" db="EMBL/GenBank/DDBJ databases">
        <title>Gene expansion shapes genome architecture in the human pathogen Lichtheimia corymbifera: an evolutionary genomics analysis in the ancient terrestrial Mucorales (Mucoromycotina).</title>
        <authorList>
            <person name="Schwartze V.U."/>
            <person name="Winter S."/>
            <person name="Shelest E."/>
            <person name="Marcet-Houben M."/>
            <person name="Horn F."/>
            <person name="Wehner S."/>
            <person name="Hoffmann K."/>
            <person name="Riege K."/>
            <person name="Sammeth M."/>
            <person name="Nowrousian M."/>
            <person name="Valiante V."/>
            <person name="Linde J."/>
            <person name="Jacobsen I.D."/>
            <person name="Marz M."/>
            <person name="Brakhage A.A."/>
            <person name="Gabaldon T."/>
            <person name="Bocker S."/>
            <person name="Voigt K."/>
        </authorList>
    </citation>
    <scope>NUCLEOTIDE SEQUENCE [LARGE SCALE GENOMIC DNA]</scope>
    <source>
        <strain evidence="1">FSU 9682</strain>
    </source>
</reference>
<keyword evidence="2" id="KW-1185">Reference proteome</keyword>
<name>A0A068S6Q3_9FUNG</name>
<comment type="caution">
    <text evidence="1">The sequence shown here is derived from an EMBL/GenBank/DDBJ whole genome shotgun (WGS) entry which is preliminary data.</text>
</comment>
<sequence length="668" mass="76406">MNAMTQFSWTDLCNQPTQAVSTEKYAKLVYDSTIQLHQPLQLILSTLDRRAMALTKLANFESALRDATVIQQLSPSSALGYIRAATIYSEQGKQRHVIDVCNKGLMMVEPSDMHYDGLKRAKADAEQREAKGIDFVRQLPFDIVTTMLIPMFGDDVYPLRALKPCSYLHVSNLWRDYILQCSDGLCFQTTYNQEEQDIEKCWQLIRFSRHIKELHVRRYSEGRWLSHLLCNNDFSSLNDLRIYSLADGYNGDLVLILGSLSRTLTHLAIDEGGDDMAPMDAILSTCRNLVSLSITQSDSHDLSALAMTTWPNITTLSINYTGGELTRNEIIGICQRFPAVTNFDIHPFPDIETVLMVPRYCPLLNCAAIQIHDWHISGLFSNESNGSDELVVKELTIYEDDWLGNEFVVDTAPILNQYHATLKHIEWDITPDRDFQHLYNIQYPQLKKLQLCTSGSWILQHTPILEELIISATAINAHPEVLHTIPSTLKKLELKLDGLRDKTAIERYLQLVAHQCQLHELSIEVSIRDSSPNVLIAIPRIITLQRLIVGFCGKWKSDQMQTFFDSLADMCPNLSCLEIDAFIAPSAYSIHALKRLERLKRLTFPIKHAGGYGSFWYVIQTFPQLSYVWIYPESEVIMSDIRRLKEHRRGMNIVVDDQFEFNPFYSLS</sequence>
<protein>
    <recommendedName>
        <fullName evidence="3">F-box domain-containing protein</fullName>
    </recommendedName>
</protein>
<proteinExistence type="predicted"/>
<gene>
    <name evidence="1" type="ORF">LCOR_08575.1</name>
</gene>
<dbReference type="VEuPathDB" id="FungiDB:LCOR_08575.1"/>
<dbReference type="EMBL" id="CBTN010000048">
    <property type="protein sequence ID" value="CDH57665.1"/>
    <property type="molecule type" value="Genomic_DNA"/>
</dbReference>
<accession>A0A068S6Q3</accession>
<dbReference type="SUPFAM" id="SSF48452">
    <property type="entry name" value="TPR-like"/>
    <property type="match status" value="1"/>
</dbReference>
<evidence type="ECO:0008006" key="3">
    <source>
        <dbReference type="Google" id="ProtNLM"/>
    </source>
</evidence>
<evidence type="ECO:0000313" key="2">
    <source>
        <dbReference type="Proteomes" id="UP000027586"/>
    </source>
</evidence>
<organism evidence="1 2">
    <name type="scientific">Lichtheimia corymbifera JMRC:FSU:9682</name>
    <dbReference type="NCBI Taxonomy" id="1263082"/>
    <lineage>
        <taxon>Eukaryota</taxon>
        <taxon>Fungi</taxon>
        <taxon>Fungi incertae sedis</taxon>
        <taxon>Mucoromycota</taxon>
        <taxon>Mucoromycotina</taxon>
        <taxon>Mucoromycetes</taxon>
        <taxon>Mucorales</taxon>
        <taxon>Lichtheimiaceae</taxon>
        <taxon>Lichtheimia</taxon>
    </lineage>
</organism>
<dbReference type="AlphaFoldDB" id="A0A068S6Q3"/>
<dbReference type="SUPFAM" id="SSF52047">
    <property type="entry name" value="RNI-like"/>
    <property type="match status" value="1"/>
</dbReference>
<evidence type="ECO:0000313" key="1">
    <source>
        <dbReference type="EMBL" id="CDH57665.1"/>
    </source>
</evidence>
<dbReference type="Proteomes" id="UP000027586">
    <property type="component" value="Unassembled WGS sequence"/>
</dbReference>
<dbReference type="InterPro" id="IPR011990">
    <property type="entry name" value="TPR-like_helical_dom_sf"/>
</dbReference>
<dbReference type="OrthoDB" id="10346079at2759"/>
<dbReference type="Gene3D" id="1.25.40.10">
    <property type="entry name" value="Tetratricopeptide repeat domain"/>
    <property type="match status" value="1"/>
</dbReference>
<dbReference type="Gene3D" id="3.80.10.10">
    <property type="entry name" value="Ribonuclease Inhibitor"/>
    <property type="match status" value="2"/>
</dbReference>